<dbReference type="CDD" id="cd13681">
    <property type="entry name" value="PBP2_TRAP_lactate"/>
    <property type="match status" value="1"/>
</dbReference>
<feature type="binding site" evidence="3">
    <location>
        <position position="235"/>
    </location>
    <ligand>
        <name>Na(+)</name>
        <dbReference type="ChEBI" id="CHEBI:29101"/>
    </ligand>
</feature>
<dbReference type="PROSITE" id="PS51318">
    <property type="entry name" value="TAT"/>
    <property type="match status" value="1"/>
</dbReference>
<dbReference type="STRING" id="233100.SAMN05216526_0183"/>
<gene>
    <name evidence="4" type="ORF">SAMN05216526_0183</name>
</gene>
<feature type="binding site" evidence="2">
    <location>
        <position position="176"/>
    </location>
    <ligand>
        <name>substrate</name>
    </ligand>
</feature>
<dbReference type="GO" id="GO:0055085">
    <property type="term" value="P:transmembrane transport"/>
    <property type="evidence" value="ECO:0007669"/>
    <property type="project" value="InterPro"/>
</dbReference>
<feature type="binding site" evidence="2">
    <location>
        <position position="196"/>
    </location>
    <ligand>
        <name>substrate</name>
    </ligand>
</feature>
<feature type="binding site" evidence="3">
    <location>
        <position position="265"/>
    </location>
    <ligand>
        <name>substrate</name>
    </ligand>
</feature>
<dbReference type="Gene3D" id="3.40.190.170">
    <property type="entry name" value="Bacterial extracellular solute-binding protein, family 7"/>
    <property type="match status" value="1"/>
</dbReference>
<dbReference type="Proteomes" id="UP000223759">
    <property type="component" value="Unassembled WGS sequence"/>
</dbReference>
<dbReference type="AlphaFoldDB" id="A0A1R3VRH9"/>
<dbReference type="InterPro" id="IPR041721">
    <property type="entry name" value="TTHA0766"/>
</dbReference>
<sequence length="383" mass="42543">MSNDKKLDVDGDKAVASEAGSRRGFIKAGAALTAGTLLGAPFVSNAQTRRGVRWRMQSAWQPGTIGYRTFETWCNSIQELTSGELSIEPFPAGAVAGTFETADAVASGVLDGMNWFTVYWPGKMPAGVFMSAYPMGLSLPHQWDMMIDSYGGRAIFDELYDRQGLVFLGHVQHDLNLIHSKVPMRNFDDFRGKRIRFPGGIIAETFAEVGVRTTLLPGGDVYPALERGTIDAADFVGPAVNYDLGFHQVADYIIMGPPSTPCLHQAVDLMEISVNKRAWSRISPETQRLMYELVKAYSADHYAAIQKANYEAWPKYEEAGVEVIQLSEEDATRFREAAIPLWFKWANRDRDAARLFKVHLEVMMDPAVGVITPDDIKDYTLNL</sequence>
<dbReference type="InterPro" id="IPR018389">
    <property type="entry name" value="DctP_fam"/>
</dbReference>
<evidence type="ECO:0000256" key="3">
    <source>
        <dbReference type="PIRSR" id="PIRSR039026-2"/>
    </source>
</evidence>
<dbReference type="NCBIfam" id="TIGR01409">
    <property type="entry name" value="TAT_signal_seq"/>
    <property type="match status" value="1"/>
</dbReference>
<dbReference type="GO" id="GO:0031317">
    <property type="term" value="C:tripartite ATP-independent periplasmic transporter complex"/>
    <property type="evidence" value="ECO:0007669"/>
    <property type="project" value="InterPro"/>
</dbReference>
<evidence type="ECO:0000313" key="4">
    <source>
        <dbReference type="EMBL" id="SIT65732.1"/>
    </source>
</evidence>
<name>A0A1R3VRH9_9GAMM</name>
<reference evidence="4 5" key="1">
    <citation type="submission" date="2017-01" db="EMBL/GenBank/DDBJ databases">
        <authorList>
            <person name="Mah S.A."/>
            <person name="Swanson W.J."/>
            <person name="Moy G.W."/>
            <person name="Vacquier V.D."/>
        </authorList>
    </citation>
    <scope>NUCLEOTIDE SEQUENCE [LARGE SCALE GENOMIC DNA]</scope>
    <source>
        <strain evidence="4 5">M9</strain>
    </source>
</reference>
<protein>
    <submittedName>
        <fullName evidence="4">Tat (Twin-arginine translocation) pathway signal sequence</fullName>
    </submittedName>
</protein>
<dbReference type="InterPro" id="IPR038404">
    <property type="entry name" value="TRAP_DctP_sf"/>
</dbReference>
<dbReference type="OrthoDB" id="9769667at2"/>
<dbReference type="Pfam" id="PF03480">
    <property type="entry name" value="DctP"/>
    <property type="match status" value="1"/>
</dbReference>
<dbReference type="PANTHER" id="PTHR33376:SF5">
    <property type="entry name" value="EXTRACYTOPLASMIC SOLUTE RECEPTOR PROTEIN"/>
    <property type="match status" value="1"/>
</dbReference>
<dbReference type="NCBIfam" id="NF037995">
    <property type="entry name" value="TRAP_S1"/>
    <property type="match status" value="1"/>
</dbReference>
<dbReference type="PIRSF" id="PIRSF039026">
    <property type="entry name" value="SiaP"/>
    <property type="match status" value="1"/>
</dbReference>
<evidence type="ECO:0000256" key="2">
    <source>
        <dbReference type="PIRSR" id="PIRSR039026-1"/>
    </source>
</evidence>
<accession>A0A1R3VRH9</accession>
<dbReference type="InterPro" id="IPR006311">
    <property type="entry name" value="TAT_signal"/>
</dbReference>
<evidence type="ECO:0000313" key="5">
    <source>
        <dbReference type="Proteomes" id="UP000223759"/>
    </source>
</evidence>
<dbReference type="InterPro" id="IPR019546">
    <property type="entry name" value="TAT_signal_bac_arc"/>
</dbReference>
<dbReference type="GO" id="GO:0046872">
    <property type="term" value="F:metal ion binding"/>
    <property type="evidence" value="ECO:0007669"/>
    <property type="project" value="UniProtKB-KW"/>
</dbReference>
<evidence type="ECO:0000256" key="1">
    <source>
        <dbReference type="ARBA" id="ARBA00022729"/>
    </source>
</evidence>
<feature type="binding site" evidence="3">
    <location>
        <position position="234"/>
    </location>
    <ligand>
        <name>substrate</name>
    </ligand>
</feature>
<keyword evidence="5" id="KW-1185">Reference proteome</keyword>
<dbReference type="GO" id="GO:0015727">
    <property type="term" value="P:lactate transport"/>
    <property type="evidence" value="ECO:0007669"/>
    <property type="project" value="InterPro"/>
</dbReference>
<proteinExistence type="predicted"/>
<dbReference type="EMBL" id="FTPK01000001">
    <property type="protein sequence ID" value="SIT65732.1"/>
    <property type="molecule type" value="Genomic_DNA"/>
</dbReference>
<keyword evidence="3" id="KW-0479">Metal-binding</keyword>
<organism evidence="4 5">
    <name type="scientific">Ectothiorhodosinus mongolicus</name>
    <dbReference type="NCBI Taxonomy" id="233100"/>
    <lineage>
        <taxon>Bacteria</taxon>
        <taxon>Pseudomonadati</taxon>
        <taxon>Pseudomonadota</taxon>
        <taxon>Gammaproteobacteria</taxon>
        <taxon>Chromatiales</taxon>
        <taxon>Ectothiorhodospiraceae</taxon>
        <taxon>Ectothiorhodosinus</taxon>
    </lineage>
</organism>
<dbReference type="InterPro" id="IPR026289">
    <property type="entry name" value="SBP_TakP-like"/>
</dbReference>
<dbReference type="PANTHER" id="PTHR33376">
    <property type="match status" value="1"/>
</dbReference>
<keyword evidence="1" id="KW-0732">Signal</keyword>